<proteinExistence type="predicted"/>
<accession>A0A6J4MEX3</accession>
<dbReference type="PANTHER" id="PTHR42663">
    <property type="entry name" value="HYDROLASE C777.06C-RELATED-RELATED"/>
    <property type="match status" value="1"/>
</dbReference>
<gene>
    <name evidence="2" type="ORF">AVDCRST_MAG11-3941</name>
</gene>
<dbReference type="InterPro" id="IPR036866">
    <property type="entry name" value="RibonucZ/Hydroxyglut_hydro"/>
</dbReference>
<evidence type="ECO:0000259" key="1">
    <source>
        <dbReference type="SMART" id="SM00849"/>
    </source>
</evidence>
<sequence length="259" mass="27678">MKLTFLGTGTSFGVPVIGCNCRVCRSPDPRDRRTRVGAVVETDAGTRLLVDTPPELRIQLVANGIDRVDAVLYTHDHADHTHGIDDLRAVSKRRGGHLPMYGSAETLAGLAAKFPYIFDDSPPPPGSSKPEGQGRALEAGATVQIGAIDVTPVAVPHGRVTVFAYRIGPLAYVTDAKVLPPAALDTLRGASVLVLNALFWTEHPTHLSIPEAIAVARTIGAERTYLTHLTHDNLHADLEAELPRGVAPAFDGLTVRIDE</sequence>
<dbReference type="AlphaFoldDB" id="A0A6J4MEX3"/>
<dbReference type="EMBL" id="CADCTU010000839">
    <property type="protein sequence ID" value="CAA9358207.1"/>
    <property type="molecule type" value="Genomic_DNA"/>
</dbReference>
<dbReference type="InterPro" id="IPR001279">
    <property type="entry name" value="Metallo-B-lactamas"/>
</dbReference>
<evidence type="ECO:0000313" key="2">
    <source>
        <dbReference type="EMBL" id="CAA9358207.1"/>
    </source>
</evidence>
<reference evidence="2" key="1">
    <citation type="submission" date="2020-02" db="EMBL/GenBank/DDBJ databases">
        <authorList>
            <person name="Meier V. D."/>
        </authorList>
    </citation>
    <scope>NUCLEOTIDE SEQUENCE</scope>
    <source>
        <strain evidence="2">AVDCRST_MAG11</strain>
    </source>
</reference>
<dbReference type="GO" id="GO:0016787">
    <property type="term" value="F:hydrolase activity"/>
    <property type="evidence" value="ECO:0007669"/>
    <property type="project" value="UniProtKB-KW"/>
</dbReference>
<name>A0A6J4MEX3_9BACT</name>
<feature type="domain" description="Metallo-beta-lactamase" evidence="1">
    <location>
        <begin position="34"/>
        <end position="228"/>
    </location>
</feature>
<dbReference type="PANTHER" id="PTHR42663:SF6">
    <property type="entry name" value="HYDROLASE C777.06C-RELATED"/>
    <property type="match status" value="1"/>
</dbReference>
<organism evidence="2">
    <name type="scientific">uncultured Gemmatimonadaceae bacterium</name>
    <dbReference type="NCBI Taxonomy" id="246130"/>
    <lineage>
        <taxon>Bacteria</taxon>
        <taxon>Pseudomonadati</taxon>
        <taxon>Gemmatimonadota</taxon>
        <taxon>Gemmatimonadia</taxon>
        <taxon>Gemmatimonadales</taxon>
        <taxon>Gemmatimonadaceae</taxon>
        <taxon>environmental samples</taxon>
    </lineage>
</organism>
<dbReference type="Pfam" id="PF12706">
    <property type="entry name" value="Lactamase_B_2"/>
    <property type="match status" value="1"/>
</dbReference>
<dbReference type="SUPFAM" id="SSF56281">
    <property type="entry name" value="Metallo-hydrolase/oxidoreductase"/>
    <property type="match status" value="1"/>
</dbReference>
<dbReference type="Gene3D" id="3.60.15.10">
    <property type="entry name" value="Ribonuclease Z/Hydroxyacylglutathione hydrolase-like"/>
    <property type="match status" value="1"/>
</dbReference>
<dbReference type="SMART" id="SM00849">
    <property type="entry name" value="Lactamase_B"/>
    <property type="match status" value="1"/>
</dbReference>
<dbReference type="CDD" id="cd16279">
    <property type="entry name" value="metallo-hydrolase-like_MBL-fold"/>
    <property type="match status" value="1"/>
</dbReference>
<keyword evidence="2" id="KW-0378">Hydrolase</keyword>
<protein>
    <submittedName>
        <fullName evidence="2">Metal-dependent hydrolases of the beta-lactamase superfamily I PhnP protein</fullName>
    </submittedName>
</protein>